<dbReference type="OrthoDB" id="5564966at2"/>
<evidence type="ECO:0000256" key="1">
    <source>
        <dbReference type="ARBA" id="ARBA00008791"/>
    </source>
</evidence>
<comment type="caution">
    <text evidence="4">The sequence shown here is derived from an EMBL/GenBank/DDBJ whole genome shotgun (WGS) entry which is preliminary data.</text>
</comment>
<protein>
    <recommendedName>
        <fullName evidence="2">Universal stress protein</fullName>
    </recommendedName>
</protein>
<evidence type="ECO:0000313" key="4">
    <source>
        <dbReference type="EMBL" id="RWY37390.1"/>
    </source>
</evidence>
<dbReference type="InterPro" id="IPR006015">
    <property type="entry name" value="Universal_stress_UspA"/>
</dbReference>
<dbReference type="PRINTS" id="PR01438">
    <property type="entry name" value="UNVRSLSTRESS"/>
</dbReference>
<dbReference type="Gene3D" id="3.40.50.620">
    <property type="entry name" value="HUPs"/>
    <property type="match status" value="1"/>
</dbReference>
<evidence type="ECO:0000259" key="3">
    <source>
        <dbReference type="Pfam" id="PF00582"/>
    </source>
</evidence>
<sequence length="155" mass="16630">MYKHILITTDGSDIATHGVEHGLALAAATGARVIFLSVTAPYPIMASLTSVRGYATAEMIQDYEDRQQEAARQILQTCIATAARLGVNASALHIPDAHPAEAILRTAREKGCDLICMASHGRRGMKRLVLGSQAAEVVSQAEIPVLIVRSERDPK</sequence>
<name>A0A444M8E5_9RHOB</name>
<dbReference type="CDD" id="cd00293">
    <property type="entry name" value="USP-like"/>
    <property type="match status" value="1"/>
</dbReference>
<dbReference type="PANTHER" id="PTHR46268">
    <property type="entry name" value="STRESS RESPONSE PROTEIN NHAX"/>
    <property type="match status" value="1"/>
</dbReference>
<reference evidence="4 5" key="1">
    <citation type="journal article" date="2015" name="Int. J. Syst. Evol. Microbiol.">
        <title>Gemmobacter intermedius sp. nov., isolated from a white stork (Ciconia ciconia).</title>
        <authorList>
            <person name="Kampfer P."/>
            <person name="Jerzak L."/>
            <person name="Wilharm G."/>
            <person name="Golke J."/>
            <person name="Busse H.J."/>
            <person name="Glaeser S.P."/>
        </authorList>
    </citation>
    <scope>NUCLEOTIDE SEQUENCE [LARGE SCALE GENOMIC DNA]</scope>
    <source>
        <strain evidence="4 5">119/4</strain>
    </source>
</reference>
<evidence type="ECO:0000313" key="5">
    <source>
        <dbReference type="Proteomes" id="UP000287168"/>
    </source>
</evidence>
<gene>
    <name evidence="4" type="ORF">EP867_17095</name>
</gene>
<keyword evidence="5" id="KW-1185">Reference proteome</keyword>
<dbReference type="InterPro" id="IPR014729">
    <property type="entry name" value="Rossmann-like_a/b/a_fold"/>
</dbReference>
<dbReference type="PIRSF" id="PIRSF006276">
    <property type="entry name" value="UspA"/>
    <property type="match status" value="1"/>
</dbReference>
<dbReference type="Pfam" id="PF00582">
    <property type="entry name" value="Usp"/>
    <property type="match status" value="1"/>
</dbReference>
<dbReference type="Proteomes" id="UP000287168">
    <property type="component" value="Unassembled WGS sequence"/>
</dbReference>
<comment type="subcellular location">
    <subcellularLocation>
        <location evidence="2">Cytoplasm</location>
    </subcellularLocation>
</comment>
<organism evidence="4 5">
    <name type="scientific">Falsigemmobacter intermedius</name>
    <dbReference type="NCBI Taxonomy" id="1553448"/>
    <lineage>
        <taxon>Bacteria</taxon>
        <taxon>Pseudomonadati</taxon>
        <taxon>Pseudomonadota</taxon>
        <taxon>Alphaproteobacteria</taxon>
        <taxon>Rhodobacterales</taxon>
        <taxon>Paracoccaceae</taxon>
        <taxon>Falsigemmobacter</taxon>
    </lineage>
</organism>
<keyword evidence="2" id="KW-0963">Cytoplasm</keyword>
<proteinExistence type="inferred from homology"/>
<feature type="domain" description="UspA" evidence="3">
    <location>
        <begin position="1"/>
        <end position="149"/>
    </location>
</feature>
<evidence type="ECO:0000256" key="2">
    <source>
        <dbReference type="PIRNR" id="PIRNR006276"/>
    </source>
</evidence>
<accession>A0A444M8E5</accession>
<dbReference type="InterPro" id="IPR006016">
    <property type="entry name" value="UspA"/>
</dbReference>
<dbReference type="PANTHER" id="PTHR46268:SF15">
    <property type="entry name" value="UNIVERSAL STRESS PROTEIN HP_0031"/>
    <property type="match status" value="1"/>
</dbReference>
<dbReference type="GO" id="GO:0005737">
    <property type="term" value="C:cytoplasm"/>
    <property type="evidence" value="ECO:0007669"/>
    <property type="project" value="UniProtKB-SubCell"/>
</dbReference>
<dbReference type="EMBL" id="SBLC01000046">
    <property type="protein sequence ID" value="RWY37390.1"/>
    <property type="molecule type" value="Genomic_DNA"/>
</dbReference>
<comment type="similarity">
    <text evidence="1 2">Belongs to the universal stress protein A family.</text>
</comment>
<dbReference type="SUPFAM" id="SSF52402">
    <property type="entry name" value="Adenine nucleotide alpha hydrolases-like"/>
    <property type="match status" value="1"/>
</dbReference>
<dbReference type="AlphaFoldDB" id="A0A444M8E5"/>
<dbReference type="RefSeq" id="WP_128490678.1">
    <property type="nucleotide sequence ID" value="NZ_JBHRVN010000006.1"/>
</dbReference>